<feature type="region of interest" description="Disordered" evidence="1">
    <location>
        <begin position="1"/>
        <end position="34"/>
    </location>
</feature>
<evidence type="ECO:0000313" key="3">
    <source>
        <dbReference type="Proteomes" id="UP000774326"/>
    </source>
</evidence>
<reference evidence="2" key="1">
    <citation type="journal article" date="2021" name="Open Biol.">
        <title>Shared evolutionary footprints suggest mitochondrial oxidative damage underlies multiple complex I losses in fungi.</title>
        <authorList>
            <person name="Schikora-Tamarit M.A."/>
            <person name="Marcet-Houben M."/>
            <person name="Nosek J."/>
            <person name="Gabaldon T."/>
        </authorList>
    </citation>
    <scope>NUCLEOTIDE SEQUENCE</scope>
    <source>
        <strain evidence="2">CBS2887</strain>
    </source>
</reference>
<comment type="caution">
    <text evidence="2">The sequence shown here is derived from an EMBL/GenBank/DDBJ whole genome shotgun (WGS) entry which is preliminary data.</text>
</comment>
<protein>
    <submittedName>
        <fullName evidence="2">Uncharacterized protein</fullName>
    </submittedName>
</protein>
<organism evidence="2 3">
    <name type="scientific">Wickerhamomyces pijperi</name>
    <name type="common">Yeast</name>
    <name type="synonym">Pichia pijperi</name>
    <dbReference type="NCBI Taxonomy" id="599730"/>
    <lineage>
        <taxon>Eukaryota</taxon>
        <taxon>Fungi</taxon>
        <taxon>Dikarya</taxon>
        <taxon>Ascomycota</taxon>
        <taxon>Saccharomycotina</taxon>
        <taxon>Saccharomycetes</taxon>
        <taxon>Phaffomycetales</taxon>
        <taxon>Wickerhamomycetaceae</taxon>
        <taxon>Wickerhamomyces</taxon>
    </lineage>
</organism>
<evidence type="ECO:0000313" key="2">
    <source>
        <dbReference type="EMBL" id="KAH3677272.1"/>
    </source>
</evidence>
<evidence type="ECO:0000256" key="1">
    <source>
        <dbReference type="SAM" id="MobiDB-lite"/>
    </source>
</evidence>
<name>A0A9P8PSE0_WICPI</name>
<keyword evidence="3" id="KW-1185">Reference proteome</keyword>
<feature type="compositionally biased region" description="Polar residues" evidence="1">
    <location>
        <begin position="1"/>
        <end position="12"/>
    </location>
</feature>
<accession>A0A9P8PSE0</accession>
<proteinExistence type="predicted"/>
<gene>
    <name evidence="2" type="ORF">WICPIJ_008987</name>
</gene>
<sequence>MGLNINAPTDSANVGGGGEPPTKRPKLSKQPTFEDLSKTIDQQGHSLNDIISRINSNQQNQTPSQQQSLQDFLANNNFTPTNTGLGGIPSIPNLNVSGPGSSNNNIPNNNFDLEDFLNSNDGLIEDLNNINTGTGNNGGIPSGSITEDTSTVNDKDGEDLINKVGSIEEIFDELGSDKK</sequence>
<dbReference type="AlphaFoldDB" id="A0A9P8PSE0"/>
<feature type="region of interest" description="Disordered" evidence="1">
    <location>
        <begin position="134"/>
        <end position="154"/>
    </location>
</feature>
<dbReference type="Proteomes" id="UP000774326">
    <property type="component" value="Unassembled WGS sequence"/>
</dbReference>
<dbReference type="EMBL" id="JAEUBG010005169">
    <property type="protein sequence ID" value="KAH3677272.1"/>
    <property type="molecule type" value="Genomic_DNA"/>
</dbReference>
<reference evidence="2" key="2">
    <citation type="submission" date="2021-01" db="EMBL/GenBank/DDBJ databases">
        <authorList>
            <person name="Schikora-Tamarit M.A."/>
        </authorList>
    </citation>
    <scope>NUCLEOTIDE SEQUENCE</scope>
    <source>
        <strain evidence="2">CBS2887</strain>
    </source>
</reference>